<proteinExistence type="predicted"/>
<evidence type="ECO:0000256" key="1">
    <source>
        <dbReference type="SAM" id="SignalP"/>
    </source>
</evidence>
<feature type="signal peptide" evidence="1">
    <location>
        <begin position="1"/>
        <end position="19"/>
    </location>
</feature>
<keyword evidence="3" id="KW-1185">Reference proteome</keyword>
<reference evidence="3" key="1">
    <citation type="journal article" date="2017" name="Nat. Microbiol.">
        <title>Global analysis of biosynthetic gene clusters reveals vast potential of secondary metabolite production in Penicillium species.</title>
        <authorList>
            <person name="Nielsen J.C."/>
            <person name="Grijseels S."/>
            <person name="Prigent S."/>
            <person name="Ji B."/>
            <person name="Dainat J."/>
            <person name="Nielsen K.F."/>
            <person name="Frisvad J.C."/>
            <person name="Workman M."/>
            <person name="Nielsen J."/>
        </authorList>
    </citation>
    <scope>NUCLEOTIDE SEQUENCE [LARGE SCALE GENOMIC DNA]</scope>
    <source>
        <strain evidence="3">IBT 31321</strain>
    </source>
</reference>
<organism evidence="2 3">
    <name type="scientific">Penicillium coprophilum</name>
    <dbReference type="NCBI Taxonomy" id="36646"/>
    <lineage>
        <taxon>Eukaryota</taxon>
        <taxon>Fungi</taxon>
        <taxon>Dikarya</taxon>
        <taxon>Ascomycota</taxon>
        <taxon>Pezizomycotina</taxon>
        <taxon>Eurotiomycetes</taxon>
        <taxon>Eurotiomycetidae</taxon>
        <taxon>Eurotiales</taxon>
        <taxon>Aspergillaceae</taxon>
        <taxon>Penicillium</taxon>
    </lineage>
</organism>
<dbReference type="SUPFAM" id="SSF82171">
    <property type="entry name" value="DPP6 N-terminal domain-like"/>
    <property type="match status" value="2"/>
</dbReference>
<dbReference type="InterPro" id="IPR011042">
    <property type="entry name" value="6-blade_b-propeller_TolB-like"/>
</dbReference>
<dbReference type="Pfam" id="PF07676">
    <property type="entry name" value="PD40"/>
    <property type="match status" value="6"/>
</dbReference>
<dbReference type="EMBL" id="MDDG01000005">
    <property type="protein sequence ID" value="OQE41438.1"/>
    <property type="molecule type" value="Genomic_DNA"/>
</dbReference>
<accession>A0A1V6USP9</accession>
<dbReference type="STRING" id="36646.A0A1V6USP9"/>
<protein>
    <recommendedName>
        <fullName evidence="4">Dipeptidylpeptidase IV N-terminal domain-containing protein</fullName>
    </recommendedName>
</protein>
<keyword evidence="1" id="KW-0732">Signal</keyword>
<dbReference type="InterPro" id="IPR011659">
    <property type="entry name" value="WD40"/>
</dbReference>
<sequence length="674" mass="74132">MRFSASVALLGLVLPPAWALCPYAEQMSLGKKSTPPLHTRATPKAPSDKKGIFYMNRIAPGTSELYIANADGTGERPLLSNPIYEYHATFSPDGEWITFTGERNGDGNSDIYRVRTDGSDLEELVATSSVEDGVVMSPNGKQIAYVSTANGYKANIWVMDLESGKKWNLTDTASTAADDSLPNGYFRPSWSPDGQWIAFSSDRNSGWYGHGDPIFQGVTGWEHTQELSIYAIRPDGSDFRPVVSKPGYCLGSPKWSPNGERILFYEITRENTWSAHRPESLNSANSTLVSVDFATGADRHVEAEGAGVKSFPQYISDSTVAYFSKGAGIEGLHTTAGGFVNTSSEVIRSPAWSTDGKKVVYEKTAWTVRPMDKKLYSWDSEWEYRFTDVFPQLSHTNTIALTEKQLGNSSVVSFNANGTNEGLIYNVMESGFLDAKSVAMGTAGAFNPSWSPDGKWVTFGVGFWFQGRATNGGWLVRTTANGTYSEVLTESQTTLTSNSTVINSGFPSFSHDGKKIVFRIWGANSTLGDRSQLGLRLLDLETRKTSVLSNEWDNLPSFSPDGKRIVFTRKTTDYNYDICTMRSDGTDVKVLTSSGANDAHAVWTWDGRIAFSSGMFGFQYECALYDQTFQPYGQIVVMDADGTNKRVLTDSIWEDSMPLYVPNSALKADAKVHK</sequence>
<dbReference type="Proteomes" id="UP000191500">
    <property type="component" value="Unassembled WGS sequence"/>
</dbReference>
<evidence type="ECO:0000313" key="3">
    <source>
        <dbReference type="Proteomes" id="UP000191500"/>
    </source>
</evidence>
<evidence type="ECO:0008006" key="4">
    <source>
        <dbReference type="Google" id="ProtNLM"/>
    </source>
</evidence>
<gene>
    <name evidence="2" type="ORF">PENCOP_c005G03581</name>
</gene>
<name>A0A1V6USP9_9EURO</name>
<dbReference type="PANTHER" id="PTHR32161">
    <property type="entry name" value="DPP6 N-TERMINAL DOMAIN-LIKE PROTEIN"/>
    <property type="match status" value="1"/>
</dbReference>
<comment type="caution">
    <text evidence="2">The sequence shown here is derived from an EMBL/GenBank/DDBJ whole genome shotgun (WGS) entry which is preliminary data.</text>
</comment>
<dbReference type="Gene3D" id="2.120.10.30">
    <property type="entry name" value="TolB, C-terminal domain"/>
    <property type="match status" value="3"/>
</dbReference>
<dbReference type="PANTHER" id="PTHR32161:SF8">
    <property type="entry name" value="DPP6 N-TERMINAL DOMAIN-LIKE PROTEIN"/>
    <property type="match status" value="1"/>
</dbReference>
<evidence type="ECO:0000313" key="2">
    <source>
        <dbReference type="EMBL" id="OQE41438.1"/>
    </source>
</evidence>
<dbReference type="AlphaFoldDB" id="A0A1V6USP9"/>
<feature type="chain" id="PRO_5012167027" description="Dipeptidylpeptidase IV N-terminal domain-containing protein" evidence="1">
    <location>
        <begin position="20"/>
        <end position="674"/>
    </location>
</feature>